<keyword evidence="2" id="KW-0645">Protease</keyword>
<dbReference type="Proteomes" id="UP000268162">
    <property type="component" value="Unassembled WGS sequence"/>
</dbReference>
<evidence type="ECO:0000256" key="1">
    <source>
        <dbReference type="ARBA" id="ARBA00008140"/>
    </source>
</evidence>
<dbReference type="Gene3D" id="3.40.30.10">
    <property type="entry name" value="Glutaredoxin"/>
    <property type="match status" value="1"/>
</dbReference>
<dbReference type="SMART" id="SM01179">
    <property type="entry name" value="DUF862"/>
    <property type="match status" value="1"/>
</dbReference>
<comment type="similarity">
    <text evidence="1">Belongs to the DeSI family.</text>
</comment>
<dbReference type="STRING" id="215637.A0A4P9ZW86"/>
<dbReference type="PROSITE" id="PS00194">
    <property type="entry name" value="THIOREDOXIN_1"/>
    <property type="match status" value="1"/>
</dbReference>
<dbReference type="PROSITE" id="PS51352">
    <property type="entry name" value="THIOREDOXIN_2"/>
    <property type="match status" value="1"/>
</dbReference>
<reference evidence="8" key="1">
    <citation type="journal article" date="2018" name="Nat. Microbiol.">
        <title>Leveraging single-cell genomics to expand the fungal tree of life.</title>
        <authorList>
            <person name="Ahrendt S.R."/>
            <person name="Quandt C.A."/>
            <person name="Ciobanu D."/>
            <person name="Clum A."/>
            <person name="Salamov A."/>
            <person name="Andreopoulos B."/>
            <person name="Cheng J.F."/>
            <person name="Woyke T."/>
            <person name="Pelin A."/>
            <person name="Henrissat B."/>
            <person name="Reynolds N.K."/>
            <person name="Benny G.L."/>
            <person name="Smith M.E."/>
            <person name="James T.Y."/>
            <person name="Grigoriev I.V."/>
        </authorList>
    </citation>
    <scope>NUCLEOTIDE SEQUENCE [LARGE SCALE GENOMIC DNA]</scope>
    <source>
        <strain evidence="8">RSA 468</strain>
    </source>
</reference>
<gene>
    <name evidence="7" type="ORF">BJ085DRAFT_9300</name>
</gene>
<feature type="non-terminal residue" evidence="7">
    <location>
        <position position="1"/>
    </location>
</feature>
<keyword evidence="8" id="KW-1185">Reference proteome</keyword>
<dbReference type="InterPro" id="IPR013535">
    <property type="entry name" value="PUL_dom"/>
</dbReference>
<accession>A0A4P9ZW86</accession>
<evidence type="ECO:0000256" key="3">
    <source>
        <dbReference type="ARBA" id="ARBA00022801"/>
    </source>
</evidence>
<feature type="non-terminal residue" evidence="7">
    <location>
        <position position="511"/>
    </location>
</feature>
<dbReference type="Gene3D" id="3.90.1720.30">
    <property type="entry name" value="PPPDE domains"/>
    <property type="match status" value="1"/>
</dbReference>
<evidence type="ECO:0000313" key="7">
    <source>
        <dbReference type="EMBL" id="RKP37122.1"/>
    </source>
</evidence>
<dbReference type="PANTHER" id="PTHR12378">
    <property type="entry name" value="DESUMOYLATING ISOPEPTIDASE"/>
    <property type="match status" value="1"/>
</dbReference>
<evidence type="ECO:0000313" key="8">
    <source>
        <dbReference type="Proteomes" id="UP000268162"/>
    </source>
</evidence>
<feature type="domain" description="Thioredoxin" evidence="4">
    <location>
        <begin position="146"/>
        <end position="282"/>
    </location>
</feature>
<dbReference type="EMBL" id="ML002540">
    <property type="protein sequence ID" value="RKP37122.1"/>
    <property type="molecule type" value="Genomic_DNA"/>
</dbReference>
<evidence type="ECO:0000259" key="4">
    <source>
        <dbReference type="PROSITE" id="PS51352"/>
    </source>
</evidence>
<dbReference type="InterPro" id="IPR017937">
    <property type="entry name" value="Thioredoxin_CS"/>
</dbReference>
<dbReference type="Pfam" id="PF08324">
    <property type="entry name" value="PUL"/>
    <property type="match status" value="1"/>
</dbReference>
<dbReference type="PANTHER" id="PTHR12378:SF7">
    <property type="entry name" value="DESUMOYLATING ISOPEPTIDASE 1"/>
    <property type="match status" value="1"/>
</dbReference>
<dbReference type="PROSITE" id="PS51858">
    <property type="entry name" value="PPPDE"/>
    <property type="match status" value="1"/>
</dbReference>
<dbReference type="SUPFAM" id="SSF52833">
    <property type="entry name" value="Thioredoxin-like"/>
    <property type="match status" value="1"/>
</dbReference>
<dbReference type="GO" id="GO:0006508">
    <property type="term" value="P:proteolysis"/>
    <property type="evidence" value="ECO:0007669"/>
    <property type="project" value="UniProtKB-KW"/>
</dbReference>
<dbReference type="AlphaFoldDB" id="A0A4P9ZW86"/>
<sequence length="511" mass="55686">VQLFVYDLSNGLARSLSPQLVGRVIEGIWHTSVVVYGTEYYYGQGILQAAPGTTPHGQPVQRLDMGNTEIPQGLFEEFVVSLGTERYTAANYHLLDHNCNHFTSEAVQFLTGQNIPTHISDLPREFMATQFGQALRPMLEANFGPSALASPQAQSALPSTIRTTSMPTPTSQRLVPVNTMDDVHRLTTQHRAVVLFFTSVGCPPCRVIEPEFRRLVEAEPTTSPLGAGRIDMATGYSVAAQFGIRATPTFIFLLDGNKFSELKGAQPTALATELRTLVYATHPPAHPHWLHLRTPTLDGIGANPILFTQREGAQKALARCTTTSACVDLMASNPEYVDTWQTLQKLLEAGAATVSDTAAPLDKCLLITLLDRLHRQLPPSDQFALIDLVRYLLVTPQCKPSFESDDGLTLVRQLLYSTVQENGDSESSSKGLLVTTLRMACNLFSSNCMVEHIFPNPDAVASNPAVRGSEGHPACTMPLRDLITSLLVHTLLAEEPIVRQAAASLAFNLSA</sequence>
<feature type="domain" description="PUL" evidence="5">
    <location>
        <begin position="281"/>
        <end position="511"/>
    </location>
</feature>
<proteinExistence type="inferred from homology"/>
<evidence type="ECO:0000259" key="5">
    <source>
        <dbReference type="PROSITE" id="PS51396"/>
    </source>
</evidence>
<dbReference type="Pfam" id="PF05903">
    <property type="entry name" value="Peptidase_C97"/>
    <property type="match status" value="1"/>
</dbReference>
<organism evidence="7 8">
    <name type="scientific">Dimargaris cristalligena</name>
    <dbReference type="NCBI Taxonomy" id="215637"/>
    <lineage>
        <taxon>Eukaryota</taxon>
        <taxon>Fungi</taxon>
        <taxon>Fungi incertae sedis</taxon>
        <taxon>Zoopagomycota</taxon>
        <taxon>Kickxellomycotina</taxon>
        <taxon>Dimargaritomycetes</taxon>
        <taxon>Dimargaritales</taxon>
        <taxon>Dimargaritaceae</taxon>
        <taxon>Dimargaris</taxon>
    </lineage>
</organism>
<dbReference type="GO" id="GO:0070646">
    <property type="term" value="P:protein modification by small protein removal"/>
    <property type="evidence" value="ECO:0007669"/>
    <property type="project" value="TreeGrafter"/>
</dbReference>
<dbReference type="CDD" id="cd02947">
    <property type="entry name" value="TRX_family"/>
    <property type="match status" value="1"/>
</dbReference>
<feature type="domain" description="PPPDE" evidence="6">
    <location>
        <begin position="1"/>
        <end position="140"/>
    </location>
</feature>
<dbReference type="InterPro" id="IPR008580">
    <property type="entry name" value="PPPDE_dom"/>
</dbReference>
<dbReference type="PROSITE" id="PS51396">
    <property type="entry name" value="PUL"/>
    <property type="match status" value="1"/>
</dbReference>
<dbReference type="InterPro" id="IPR036249">
    <property type="entry name" value="Thioredoxin-like_sf"/>
</dbReference>
<protein>
    <submittedName>
        <fullName evidence="7">PPPDE putative peptidase domain-containing protein</fullName>
    </submittedName>
</protein>
<dbReference type="InterPro" id="IPR042266">
    <property type="entry name" value="PPPDE_sf"/>
</dbReference>
<dbReference type="InterPro" id="IPR013766">
    <property type="entry name" value="Thioredoxin_domain"/>
</dbReference>
<evidence type="ECO:0000256" key="2">
    <source>
        <dbReference type="ARBA" id="ARBA00022670"/>
    </source>
</evidence>
<name>A0A4P9ZW86_9FUNG</name>
<keyword evidence="3" id="KW-0378">Hydrolase</keyword>
<dbReference type="Gene3D" id="1.25.10.10">
    <property type="entry name" value="Leucine-rich Repeat Variant"/>
    <property type="match status" value="1"/>
</dbReference>
<evidence type="ECO:0000259" key="6">
    <source>
        <dbReference type="PROSITE" id="PS51858"/>
    </source>
</evidence>
<dbReference type="Pfam" id="PF00085">
    <property type="entry name" value="Thioredoxin"/>
    <property type="match status" value="1"/>
</dbReference>
<dbReference type="InterPro" id="IPR011989">
    <property type="entry name" value="ARM-like"/>
</dbReference>
<dbReference type="GO" id="GO:0008233">
    <property type="term" value="F:peptidase activity"/>
    <property type="evidence" value="ECO:0007669"/>
    <property type="project" value="UniProtKB-KW"/>
</dbReference>